<feature type="compositionally biased region" description="Basic and acidic residues" evidence="1">
    <location>
        <begin position="329"/>
        <end position="339"/>
    </location>
</feature>
<feature type="region of interest" description="Disordered" evidence="1">
    <location>
        <begin position="198"/>
        <end position="240"/>
    </location>
</feature>
<comment type="caution">
    <text evidence="2">The sequence shown here is derived from an EMBL/GenBank/DDBJ whole genome shotgun (WGS) entry which is preliminary data.</text>
</comment>
<dbReference type="Proteomes" id="UP001174909">
    <property type="component" value="Unassembled WGS sequence"/>
</dbReference>
<feature type="region of interest" description="Disordered" evidence="1">
    <location>
        <begin position="30"/>
        <end position="103"/>
    </location>
</feature>
<keyword evidence="3" id="KW-1185">Reference proteome</keyword>
<protein>
    <submittedName>
        <fullName evidence="2">Uncharacterized protein</fullName>
    </submittedName>
</protein>
<reference evidence="2" key="1">
    <citation type="submission" date="2023-03" db="EMBL/GenBank/DDBJ databases">
        <authorList>
            <person name="Steffen K."/>
            <person name="Cardenas P."/>
        </authorList>
    </citation>
    <scope>NUCLEOTIDE SEQUENCE</scope>
</reference>
<dbReference type="EMBL" id="CASHTH010003399">
    <property type="protein sequence ID" value="CAI8044520.1"/>
    <property type="molecule type" value="Genomic_DNA"/>
</dbReference>
<feature type="region of interest" description="Disordered" evidence="1">
    <location>
        <begin position="288"/>
        <end position="350"/>
    </location>
</feature>
<organism evidence="2 3">
    <name type="scientific">Geodia barretti</name>
    <name type="common">Barrett's horny sponge</name>
    <dbReference type="NCBI Taxonomy" id="519541"/>
    <lineage>
        <taxon>Eukaryota</taxon>
        <taxon>Metazoa</taxon>
        <taxon>Porifera</taxon>
        <taxon>Demospongiae</taxon>
        <taxon>Heteroscleromorpha</taxon>
        <taxon>Tetractinellida</taxon>
        <taxon>Astrophorina</taxon>
        <taxon>Geodiidae</taxon>
        <taxon>Geodia</taxon>
    </lineage>
</organism>
<evidence type="ECO:0000313" key="3">
    <source>
        <dbReference type="Proteomes" id="UP001174909"/>
    </source>
</evidence>
<proteinExistence type="predicted"/>
<evidence type="ECO:0000313" key="2">
    <source>
        <dbReference type="EMBL" id="CAI8044520.1"/>
    </source>
</evidence>
<feature type="compositionally biased region" description="Gly residues" evidence="1">
    <location>
        <begin position="59"/>
        <end position="68"/>
    </location>
</feature>
<feature type="compositionally biased region" description="Low complexity" evidence="1">
    <location>
        <begin position="303"/>
        <end position="312"/>
    </location>
</feature>
<gene>
    <name evidence="2" type="ORF">GBAR_LOCUS24685</name>
</gene>
<feature type="compositionally biased region" description="Basic and acidic residues" evidence="1">
    <location>
        <begin position="38"/>
        <end position="47"/>
    </location>
</feature>
<sequence>MSQYTGSFRLPTRRKKVDLNISNPINTQRCFSPWENRTTPENRRVGRDQPLTTGASHTVGGGRPGGGRGGDEEGRRNLRGWEGTPCTTSNSRRRGGGGGGRRDEAVDCQVREASGSILSQRSDYVDNSDVWVSRDKDGQPRTIIIPLTRQPIPGGRGGGEEEMAVPGDPEDYVDMKAISSADRYLGLVRRDYRGLADVPEEDADPADYEHPLSSERAGEISQVEEGRQDHRGPRVAHKGGVLPSLSNAVAMPGRPGGATGGGVLPVKRYINVEVKEFDPSMDMFCSSEHHKDTMSHDSNNPPAATTLATTVAEGEDEDDRDKAQKRHHDYINIDGEKLPPENPPIPKNGH</sequence>
<name>A0AA35TA36_GEOBA</name>
<accession>A0AA35TA36</accession>
<feature type="compositionally biased region" description="Basic and acidic residues" evidence="1">
    <location>
        <begin position="207"/>
        <end position="232"/>
    </location>
</feature>
<feature type="compositionally biased region" description="Pro residues" evidence="1">
    <location>
        <begin position="340"/>
        <end position="350"/>
    </location>
</feature>
<evidence type="ECO:0000256" key="1">
    <source>
        <dbReference type="SAM" id="MobiDB-lite"/>
    </source>
</evidence>
<dbReference type="AlphaFoldDB" id="A0AA35TA36"/>